<feature type="compositionally biased region" description="Basic and acidic residues" evidence="1">
    <location>
        <begin position="1"/>
        <end position="15"/>
    </location>
</feature>
<reference evidence="2" key="1">
    <citation type="journal article" date="2021" name="Sci. Rep.">
        <title>Diploid genomic architecture of Nitzschia inconspicua, an elite biomass production diatom.</title>
        <authorList>
            <person name="Oliver A."/>
            <person name="Podell S."/>
            <person name="Pinowska A."/>
            <person name="Traller J.C."/>
            <person name="Smith S.R."/>
            <person name="McClure R."/>
            <person name="Beliaev A."/>
            <person name="Bohutskyi P."/>
            <person name="Hill E.A."/>
            <person name="Rabines A."/>
            <person name="Zheng H."/>
            <person name="Allen L.Z."/>
            <person name="Kuo A."/>
            <person name="Grigoriev I.V."/>
            <person name="Allen A.E."/>
            <person name="Hazlebeck D."/>
            <person name="Allen E.E."/>
        </authorList>
    </citation>
    <scope>NUCLEOTIDE SEQUENCE</scope>
    <source>
        <strain evidence="2">Hildebrandi</strain>
    </source>
</reference>
<evidence type="ECO:0000256" key="1">
    <source>
        <dbReference type="SAM" id="MobiDB-lite"/>
    </source>
</evidence>
<dbReference type="Proteomes" id="UP000693970">
    <property type="component" value="Unassembled WGS sequence"/>
</dbReference>
<evidence type="ECO:0000313" key="3">
    <source>
        <dbReference type="Proteomes" id="UP000693970"/>
    </source>
</evidence>
<dbReference type="OrthoDB" id="42878at2759"/>
<comment type="caution">
    <text evidence="2">The sequence shown here is derived from an EMBL/GenBank/DDBJ whole genome shotgun (WGS) entry which is preliminary data.</text>
</comment>
<name>A0A9K3L459_9STRA</name>
<proteinExistence type="predicted"/>
<evidence type="ECO:0008006" key="4">
    <source>
        <dbReference type="Google" id="ProtNLM"/>
    </source>
</evidence>
<gene>
    <name evidence="2" type="ORF">IV203_004498</name>
</gene>
<evidence type="ECO:0000313" key="2">
    <source>
        <dbReference type="EMBL" id="KAG7355142.1"/>
    </source>
</evidence>
<organism evidence="2 3">
    <name type="scientific">Nitzschia inconspicua</name>
    <dbReference type="NCBI Taxonomy" id="303405"/>
    <lineage>
        <taxon>Eukaryota</taxon>
        <taxon>Sar</taxon>
        <taxon>Stramenopiles</taxon>
        <taxon>Ochrophyta</taxon>
        <taxon>Bacillariophyta</taxon>
        <taxon>Bacillariophyceae</taxon>
        <taxon>Bacillariophycidae</taxon>
        <taxon>Bacillariales</taxon>
        <taxon>Bacillariaceae</taxon>
        <taxon>Nitzschia</taxon>
    </lineage>
</organism>
<accession>A0A9K3L459</accession>
<sequence>MMGEQIPKEEFKETESLDVAPLDQDQGEVEPLKASEQANSKGSFIHIDHSVMLKNGLKFAFTYSDDDESLGSSVCSGLRNSLHSSFDFKDLDAEDFNGSETSFGDLSFGDQEEVTSWREDPEVSESDWTMIIESVPSGDINKYHVHKTVARDFFVSLFEFTEKEETLEKENSTIKVHEDAACLIPEMLDYMYSLDDELTITSDTAAALSHLSQFFGIKQLAKHVLIFMRDDICVENMNVYLNTAMAFDDLQTLKLCADRCAETIEEILPSSPLLPNMDPSFMLDIVSSRNLRRKKNSRHLSKLVAVYCINNRGVLDGNVFEELTGEEYLPIVDEEAALPLLMLESRMVEDSADDLSPLTSLQKRCVRALLPIINGTSANMTNSERRSRQKALDRVPKKVLVDLLSRSLC</sequence>
<protein>
    <recommendedName>
        <fullName evidence="4">BTB domain-containing protein</fullName>
    </recommendedName>
</protein>
<keyword evidence="3" id="KW-1185">Reference proteome</keyword>
<feature type="region of interest" description="Disordered" evidence="1">
    <location>
        <begin position="1"/>
        <end position="38"/>
    </location>
</feature>
<reference evidence="2" key="2">
    <citation type="submission" date="2021-04" db="EMBL/GenBank/DDBJ databases">
        <authorList>
            <person name="Podell S."/>
        </authorList>
    </citation>
    <scope>NUCLEOTIDE SEQUENCE</scope>
    <source>
        <strain evidence="2">Hildebrandi</strain>
    </source>
</reference>
<dbReference type="AlphaFoldDB" id="A0A9K3L459"/>
<dbReference type="EMBL" id="JAGRRH010000016">
    <property type="protein sequence ID" value="KAG7355142.1"/>
    <property type="molecule type" value="Genomic_DNA"/>
</dbReference>